<reference evidence="10" key="1">
    <citation type="journal article" date="2019" name="Int. J. Syst. Evol. Microbiol.">
        <title>The Global Catalogue of Microorganisms (GCM) 10K type strain sequencing project: providing services to taxonomists for standard genome sequencing and annotation.</title>
        <authorList>
            <consortium name="The Broad Institute Genomics Platform"/>
            <consortium name="The Broad Institute Genome Sequencing Center for Infectious Disease"/>
            <person name="Wu L."/>
            <person name="Ma J."/>
        </authorList>
    </citation>
    <scope>NUCLEOTIDE SEQUENCE [LARGE SCALE GENOMIC DNA]</scope>
    <source>
        <strain evidence="10">JCM 9377</strain>
    </source>
</reference>
<comment type="similarity">
    <text evidence="1 5 6">Belongs to the peptidase S8 family.</text>
</comment>
<evidence type="ECO:0000259" key="8">
    <source>
        <dbReference type="Pfam" id="PF05922"/>
    </source>
</evidence>
<dbReference type="InterPro" id="IPR037045">
    <property type="entry name" value="S8pro/Inhibitor_I9_sf"/>
</dbReference>
<evidence type="ECO:0000256" key="3">
    <source>
        <dbReference type="ARBA" id="ARBA00022801"/>
    </source>
</evidence>
<feature type="active site" description="Charge relay system" evidence="5">
    <location>
        <position position="320"/>
    </location>
</feature>
<dbReference type="PROSITE" id="PS00137">
    <property type="entry name" value="SUBTILASE_HIS"/>
    <property type="match status" value="1"/>
</dbReference>
<sequence>MPRRPLLAALTAAAVTAALVVPVQVVLAPIAYAEGGGIEGQYIVTMRTDAASRAKARAYAALQDLDGAFAARLSPSQVSRLRRDPSVTAIEQDQIAKITVSQSRPPWGLDRIDQRKGGRSHGYTYRNTGARANVYVIDTGIDLAHPDLRGRADLVYDSVRDGRKGDPNGHGTHVAGIVGGTRYGVAKGVKLHAVRVLDKKGGGAYSKVIAALTWVRKHHKANAVVNLSLGGPKSKALNRAVTRLSNSGVFVVVAAGNDHRDACKTSPAGASAVETVGASTSSDRVAGFSNHGRCVDLYAPGKNITSDLPHASVGVYSGTSMASPFVAGVAALYKSTHGPTTSGKLSQWLHKQATTKKLKKLPRGSHNRLLYSGRL</sequence>
<dbReference type="SUPFAM" id="SSF54897">
    <property type="entry name" value="Protease propeptides/inhibitors"/>
    <property type="match status" value="1"/>
</dbReference>
<evidence type="ECO:0000256" key="1">
    <source>
        <dbReference type="ARBA" id="ARBA00011073"/>
    </source>
</evidence>
<feature type="domain" description="Peptidase S8/S53" evidence="7">
    <location>
        <begin position="134"/>
        <end position="359"/>
    </location>
</feature>
<proteinExistence type="inferred from homology"/>
<dbReference type="InterPro" id="IPR010259">
    <property type="entry name" value="S8pro/Inhibitor_I9"/>
</dbReference>
<keyword evidence="10" id="KW-1185">Reference proteome</keyword>
<dbReference type="Pfam" id="PF05922">
    <property type="entry name" value="Inhibitor_I9"/>
    <property type="match status" value="1"/>
</dbReference>
<gene>
    <name evidence="9" type="ORF">GCM10010468_53530</name>
</gene>
<dbReference type="PANTHER" id="PTHR43806">
    <property type="entry name" value="PEPTIDASE S8"/>
    <property type="match status" value="1"/>
</dbReference>
<dbReference type="InterPro" id="IPR000209">
    <property type="entry name" value="Peptidase_S8/S53_dom"/>
</dbReference>
<dbReference type="InterPro" id="IPR015500">
    <property type="entry name" value="Peptidase_S8_subtilisin-rel"/>
</dbReference>
<protein>
    <submittedName>
        <fullName evidence="9">Uncharacterized protein</fullName>
    </submittedName>
</protein>
<dbReference type="Gene3D" id="3.40.50.200">
    <property type="entry name" value="Peptidase S8/S53 domain"/>
    <property type="match status" value="1"/>
</dbReference>
<name>A0ABP6QF43_9ACTN</name>
<dbReference type="Gene3D" id="3.30.70.80">
    <property type="entry name" value="Peptidase S8 propeptide/proteinase inhibitor I9"/>
    <property type="match status" value="1"/>
</dbReference>
<dbReference type="Proteomes" id="UP001501237">
    <property type="component" value="Unassembled WGS sequence"/>
</dbReference>
<evidence type="ECO:0000256" key="4">
    <source>
        <dbReference type="ARBA" id="ARBA00022825"/>
    </source>
</evidence>
<dbReference type="InterPro" id="IPR023827">
    <property type="entry name" value="Peptidase_S8_Asp-AS"/>
</dbReference>
<accession>A0ABP6QF43</accession>
<evidence type="ECO:0000259" key="7">
    <source>
        <dbReference type="Pfam" id="PF00082"/>
    </source>
</evidence>
<dbReference type="InterPro" id="IPR034193">
    <property type="entry name" value="PCSK9_ProteinaseK-like"/>
</dbReference>
<dbReference type="InterPro" id="IPR050131">
    <property type="entry name" value="Peptidase_S8_subtilisin-like"/>
</dbReference>
<keyword evidence="4 5" id="KW-0720">Serine protease</keyword>
<dbReference type="CDD" id="cd04077">
    <property type="entry name" value="Peptidases_S8_PCSK9_ProteinaseK_like"/>
    <property type="match status" value="1"/>
</dbReference>
<evidence type="ECO:0000256" key="5">
    <source>
        <dbReference type="PROSITE-ProRule" id="PRU01240"/>
    </source>
</evidence>
<keyword evidence="2 5" id="KW-0645">Protease</keyword>
<dbReference type="InterPro" id="IPR023828">
    <property type="entry name" value="Peptidase_S8_Ser-AS"/>
</dbReference>
<evidence type="ECO:0000313" key="10">
    <source>
        <dbReference type="Proteomes" id="UP001501237"/>
    </source>
</evidence>
<feature type="domain" description="Inhibitor I9" evidence="8">
    <location>
        <begin position="68"/>
        <end position="98"/>
    </location>
</feature>
<feature type="active site" description="Charge relay system" evidence="5">
    <location>
        <position position="170"/>
    </location>
</feature>
<dbReference type="PRINTS" id="PR00723">
    <property type="entry name" value="SUBTILISIN"/>
</dbReference>
<dbReference type="InterPro" id="IPR036852">
    <property type="entry name" value="Peptidase_S8/S53_dom_sf"/>
</dbReference>
<organism evidence="9 10">
    <name type="scientific">Actinocorallia longicatena</name>
    <dbReference type="NCBI Taxonomy" id="111803"/>
    <lineage>
        <taxon>Bacteria</taxon>
        <taxon>Bacillati</taxon>
        <taxon>Actinomycetota</taxon>
        <taxon>Actinomycetes</taxon>
        <taxon>Streptosporangiales</taxon>
        <taxon>Thermomonosporaceae</taxon>
        <taxon>Actinocorallia</taxon>
    </lineage>
</organism>
<dbReference type="EMBL" id="BAAAUV010000015">
    <property type="protein sequence ID" value="GAA3225712.1"/>
    <property type="molecule type" value="Genomic_DNA"/>
</dbReference>
<dbReference type="PROSITE" id="PS00138">
    <property type="entry name" value="SUBTILASE_SER"/>
    <property type="match status" value="1"/>
</dbReference>
<evidence type="ECO:0000256" key="6">
    <source>
        <dbReference type="RuleBase" id="RU003355"/>
    </source>
</evidence>
<keyword evidence="3 5" id="KW-0378">Hydrolase</keyword>
<dbReference type="Pfam" id="PF00082">
    <property type="entry name" value="Peptidase_S8"/>
    <property type="match status" value="1"/>
</dbReference>
<dbReference type="InterPro" id="IPR022398">
    <property type="entry name" value="Peptidase_S8_His-AS"/>
</dbReference>
<feature type="active site" description="Charge relay system" evidence="5">
    <location>
        <position position="138"/>
    </location>
</feature>
<dbReference type="RefSeq" id="WP_344833452.1">
    <property type="nucleotide sequence ID" value="NZ_BAAAUV010000015.1"/>
</dbReference>
<dbReference type="SUPFAM" id="SSF52743">
    <property type="entry name" value="Subtilisin-like"/>
    <property type="match status" value="1"/>
</dbReference>
<evidence type="ECO:0000313" key="9">
    <source>
        <dbReference type="EMBL" id="GAA3225712.1"/>
    </source>
</evidence>
<evidence type="ECO:0000256" key="2">
    <source>
        <dbReference type="ARBA" id="ARBA00022670"/>
    </source>
</evidence>
<comment type="caution">
    <text evidence="9">The sequence shown here is derived from an EMBL/GenBank/DDBJ whole genome shotgun (WGS) entry which is preliminary data.</text>
</comment>
<dbReference type="PANTHER" id="PTHR43806:SF11">
    <property type="entry name" value="CEREVISIN-RELATED"/>
    <property type="match status" value="1"/>
</dbReference>
<dbReference type="PROSITE" id="PS00136">
    <property type="entry name" value="SUBTILASE_ASP"/>
    <property type="match status" value="1"/>
</dbReference>
<dbReference type="PROSITE" id="PS51892">
    <property type="entry name" value="SUBTILASE"/>
    <property type="match status" value="1"/>
</dbReference>